<name>A0A7J6W178_THATH</name>
<keyword evidence="2" id="KW-1185">Reference proteome</keyword>
<sequence>MVGIKKGIYLTLDGGINQFYAACEFGTAFASNEISLLSESFKRKEEYLLEAGKVLLFWTLLAIRKNYRVQSFRDTMEVNKKPLLEISSDENLSRVKPSIQMNFIITIKQPVKESLAESSSKILKPECTVVKQFQANMEKGCQNLAVGVLPIPFMLNMEIADIPSKVLPALKWVLIRPFSAIVVIWRGLLVLKPAYRTELDGRNFAAGLLLNWPTFKSREVHNRVDCCSKIRQQEASQLYNLSCFAVKTRER</sequence>
<proteinExistence type="predicted"/>
<dbReference type="AlphaFoldDB" id="A0A7J6W178"/>
<dbReference type="EMBL" id="JABWDY010023536">
    <property type="protein sequence ID" value="KAF5190843.1"/>
    <property type="molecule type" value="Genomic_DNA"/>
</dbReference>
<evidence type="ECO:0000313" key="2">
    <source>
        <dbReference type="Proteomes" id="UP000554482"/>
    </source>
</evidence>
<accession>A0A7J6W178</accession>
<gene>
    <name evidence="1" type="ORF">FRX31_019570</name>
</gene>
<reference evidence="1 2" key="1">
    <citation type="submission" date="2020-06" db="EMBL/GenBank/DDBJ databases">
        <title>Transcriptomic and genomic resources for Thalictrum thalictroides and T. hernandezii: Facilitating candidate gene discovery in an emerging model plant lineage.</title>
        <authorList>
            <person name="Arias T."/>
            <person name="Riano-Pachon D.M."/>
            <person name="Di Stilio V.S."/>
        </authorList>
    </citation>
    <scope>NUCLEOTIDE SEQUENCE [LARGE SCALE GENOMIC DNA]</scope>
    <source>
        <strain evidence="2">cv. WT478/WT964</strain>
        <tissue evidence="1">Leaves</tissue>
    </source>
</reference>
<evidence type="ECO:0000313" key="1">
    <source>
        <dbReference type="EMBL" id="KAF5190843.1"/>
    </source>
</evidence>
<protein>
    <submittedName>
        <fullName evidence="1">Uncharacterized protein</fullName>
    </submittedName>
</protein>
<organism evidence="1 2">
    <name type="scientific">Thalictrum thalictroides</name>
    <name type="common">Rue-anemone</name>
    <name type="synonym">Anemone thalictroides</name>
    <dbReference type="NCBI Taxonomy" id="46969"/>
    <lineage>
        <taxon>Eukaryota</taxon>
        <taxon>Viridiplantae</taxon>
        <taxon>Streptophyta</taxon>
        <taxon>Embryophyta</taxon>
        <taxon>Tracheophyta</taxon>
        <taxon>Spermatophyta</taxon>
        <taxon>Magnoliopsida</taxon>
        <taxon>Ranunculales</taxon>
        <taxon>Ranunculaceae</taxon>
        <taxon>Thalictroideae</taxon>
        <taxon>Thalictrum</taxon>
    </lineage>
</organism>
<dbReference type="Proteomes" id="UP000554482">
    <property type="component" value="Unassembled WGS sequence"/>
</dbReference>
<comment type="caution">
    <text evidence="1">The sequence shown here is derived from an EMBL/GenBank/DDBJ whole genome shotgun (WGS) entry which is preliminary data.</text>
</comment>